<dbReference type="OrthoDB" id="9812349at2"/>
<accession>A0A4R5CV22</accession>
<dbReference type="Proteomes" id="UP000294644">
    <property type="component" value="Unassembled WGS sequence"/>
</dbReference>
<keyword evidence="1" id="KW-1133">Transmembrane helix</keyword>
<keyword evidence="1" id="KW-0472">Membrane</keyword>
<keyword evidence="3" id="KW-1185">Reference proteome</keyword>
<dbReference type="EMBL" id="SMFN01000009">
    <property type="protein sequence ID" value="TDE04276.1"/>
    <property type="molecule type" value="Genomic_DNA"/>
</dbReference>
<evidence type="ECO:0000256" key="1">
    <source>
        <dbReference type="SAM" id="Phobius"/>
    </source>
</evidence>
<proteinExistence type="predicted"/>
<comment type="caution">
    <text evidence="2">The sequence shown here is derived from an EMBL/GenBank/DDBJ whole genome shotgun (WGS) entry which is preliminary data.</text>
</comment>
<evidence type="ECO:0000313" key="2">
    <source>
        <dbReference type="EMBL" id="TDE04276.1"/>
    </source>
</evidence>
<sequence length="206" mass="24047">MFKNTFSFDGRIRRLEYGFSLIAFYTVYSLVLIFTNEYRLLSILIIPLFWLLWAQGAKRCHDMGNNGWWQIIPFYLLWMLFDEGQKNSNEYGENPKAKAKLQFATSSPQVTDVVITRVKHDNFPLIDDATNLEVINVNYSNLQEILRQLRSLDFVKSLKYEVRDSTSSITVKHDNTTQYLLDEFMKIADGINVLEVTQGNIIIKIK</sequence>
<organism evidence="2 3">
    <name type="scientific">Flavobacterium sandaracinum</name>
    <dbReference type="NCBI Taxonomy" id="2541733"/>
    <lineage>
        <taxon>Bacteria</taxon>
        <taxon>Pseudomonadati</taxon>
        <taxon>Bacteroidota</taxon>
        <taxon>Flavobacteriia</taxon>
        <taxon>Flavobacteriales</taxon>
        <taxon>Flavobacteriaceae</taxon>
        <taxon>Flavobacterium</taxon>
    </lineage>
</organism>
<name>A0A4R5CV22_9FLAO</name>
<dbReference type="PANTHER" id="PTHR34980">
    <property type="entry name" value="INNER MEMBRANE PROTEIN-RELATED-RELATED"/>
    <property type="match status" value="1"/>
</dbReference>
<dbReference type="RefSeq" id="WP_132066267.1">
    <property type="nucleotide sequence ID" value="NZ_SMFN01000009.1"/>
</dbReference>
<keyword evidence="1" id="KW-0812">Transmembrane</keyword>
<dbReference type="AlphaFoldDB" id="A0A4R5CV22"/>
<gene>
    <name evidence="2" type="ORF">E0F91_09510</name>
</gene>
<evidence type="ECO:0000313" key="3">
    <source>
        <dbReference type="Proteomes" id="UP000294644"/>
    </source>
</evidence>
<dbReference type="InterPro" id="IPR008523">
    <property type="entry name" value="DUF805"/>
</dbReference>
<feature type="transmembrane region" description="Helical" evidence="1">
    <location>
        <begin position="40"/>
        <end position="57"/>
    </location>
</feature>
<protein>
    <submittedName>
        <fullName evidence="2">DUF805 domain-containing protein</fullName>
    </submittedName>
</protein>
<feature type="transmembrane region" description="Helical" evidence="1">
    <location>
        <begin position="15"/>
        <end position="34"/>
    </location>
</feature>
<dbReference type="Pfam" id="PF05656">
    <property type="entry name" value="DUF805"/>
    <property type="match status" value="1"/>
</dbReference>
<dbReference type="GO" id="GO:0005886">
    <property type="term" value="C:plasma membrane"/>
    <property type="evidence" value="ECO:0007669"/>
    <property type="project" value="TreeGrafter"/>
</dbReference>
<dbReference type="PANTHER" id="PTHR34980:SF3">
    <property type="entry name" value="BLR8105 PROTEIN"/>
    <property type="match status" value="1"/>
</dbReference>
<reference evidence="2 3" key="1">
    <citation type="submission" date="2019-03" db="EMBL/GenBank/DDBJ databases">
        <title>Flavobacterium LB-D12 sp. nov., isolated from arctic soil.</title>
        <authorList>
            <person name="Chaudhary D.K."/>
        </authorList>
    </citation>
    <scope>NUCLEOTIDE SEQUENCE [LARGE SCALE GENOMIC DNA]</scope>
    <source>
        <strain evidence="2 3">LB-D12</strain>
    </source>
</reference>